<reference evidence="14 15" key="1">
    <citation type="journal article" date="2024" name="BMC Genomics">
        <title>De novo assembly and annotation of Popillia japonica's genome with initial clues to its potential as an invasive pest.</title>
        <authorList>
            <person name="Cucini C."/>
            <person name="Boschi S."/>
            <person name="Funari R."/>
            <person name="Cardaioli E."/>
            <person name="Iannotti N."/>
            <person name="Marturano G."/>
            <person name="Paoli F."/>
            <person name="Bruttini M."/>
            <person name="Carapelli A."/>
            <person name="Frati F."/>
            <person name="Nardi F."/>
        </authorList>
    </citation>
    <scope>NUCLEOTIDE SEQUENCE [LARGE SCALE GENOMIC DNA]</scope>
    <source>
        <strain evidence="14">DMR45628</strain>
    </source>
</reference>
<dbReference type="SMART" id="SM00060">
    <property type="entry name" value="FN3"/>
    <property type="match status" value="6"/>
</dbReference>
<feature type="domain" description="Ig-like" evidence="12">
    <location>
        <begin position="319"/>
        <end position="404"/>
    </location>
</feature>
<keyword evidence="4" id="KW-0677">Repeat</keyword>
<dbReference type="InterPro" id="IPR003598">
    <property type="entry name" value="Ig_sub2"/>
</dbReference>
<keyword evidence="3 11" id="KW-0812">Transmembrane</keyword>
<sequence length="1503" mass="166703">MLIPEIFEVAQYTVLHYISCHFLEFTVEPTDTVVQAGNSAVLDCVVKSDYPPNTINTQWQDQDRQMLTFIGDSYRSQLTNGSLYISSVSEEQGLTGNYQCMASLPNGAGSIVSRTAKLSLATLSEFIQEPRDLSVYPGQKAYFACRVQASPPPKIRWLKDERPLQLDELRMTVLPSGALEIDEVTELDQGSYRCNASGLNSYKLSNKAALYISDDREQGASKFPPHFIALPMRQVVIEGQNVTLDCAANGNPNPTVTWLKDGVSIDMADLDTRFSIVGTTTSLKITNILEIDTGTYQCRAENKEDSKEASTDIKVHVPPRFLSKPTDKVEDTNKDVELECSVYGVPEPKVQWLKNGEPVILNEYYQLVKGNNLKIMGLMASDTGIFQCVAANDAGNIQASASLKVVELDKERNKTKNRKKKYNTNNQKDEAIPFPEQQSRKLFTQLKSESANTNKNINPNQTSPYPNYDPHHILTSLRSSEAGDNNLGDTLSAYTESSPFSKHFTAEDYLDSRPMESVPGAPQDLKAPVVQPRFVILSWRPPDFNYEDIIAYSVYYRQENNKRERVQNTTNSRLEEINIRNLRPNCVYHFRVVAFNNYGSGQSSKSLTVTTVAEENVPSAPRKFTAYATSSHSITVNWEPSDTPNGHILKYVVYYVETASSAEHKVETTHLDFNIDGLTIFTEYNLFVVAVNEKGPGAASDERLVRTFSAPPTEPPSNVTFEPSSTSITVRWEPPPPEGRNGIITGYKIRCRKQGSKGDTATTASNLRSYILTNLERGSVYQIKLWAMNVNGTGPPTEWQHVNTLANDMDETTVPGTPFGLKVTQEINKVRVTWNPPPNQTIKIRNYWLSWGKGVPDSFSQQLDDKQRSFIFNNLEANAEYVISIRASNKVGYGPAAYATIRTTDEPQLANTLMPPVGLKAVVLSSATIILYWTDNTLSKSQYINDNRYYIVQYGATDKSTRNKNLNVSDLNVLIDDLKPNTMYDFRVKVVKGRKESSWSMVVSNKTFEIALSSAPRDLKIYATDDDSSVVELQWQPPKLQNGHVTGYIIFYTTDSSKKDRDWTVEAIKGDKHSYVIHELMPATIYYFKIQARNSRGYGPISSMVSFKTGENIRSSSDIRQGKDGRSMFSGNTLLYLIIGGCALAIITIAAVLAILCCRRQELSTQSPDRSKKGYQKALEKSHSNNDAASSSGAMTLPRSTGGNDFDTHENHHTNSLDKRTYGAMTLPRSTGGNDFDTHENHHTNSLDKRTYAPSSYMCVSSDDKSKRIVKPKPITLPVDSKPPREPIATATPINSTNISQASSDSTPSSRPPYPRTQYTIPRAHVTLDQNAMTSASVENPYASHPPHTYDHTNSTSGYSSQPPPVAHVPPTNSYAPGMSVLAESQAAKRVQGQGHPLKSFTVPAPPPISAPGTPQPKHVVTQPQLTVRPSSSPYKKAPSSSSSTLTSTPPSRINSSNPPPHTAEEVQRLQPSHSTEELNQEMANLEGLMMTLNAITANEFEC</sequence>
<dbReference type="Pfam" id="PF13927">
    <property type="entry name" value="Ig_3"/>
    <property type="match status" value="1"/>
</dbReference>
<feature type="region of interest" description="Disordered" evidence="10">
    <location>
        <begin position="1274"/>
        <end position="1318"/>
    </location>
</feature>
<dbReference type="InterPro" id="IPR036179">
    <property type="entry name" value="Ig-like_dom_sf"/>
</dbReference>
<feature type="domain" description="Fibronectin type-III" evidence="13">
    <location>
        <begin position="814"/>
        <end position="907"/>
    </location>
</feature>
<accession>A0AAW1MXL4</accession>
<dbReference type="GO" id="GO:0098609">
    <property type="term" value="P:cell-cell adhesion"/>
    <property type="evidence" value="ECO:0007669"/>
    <property type="project" value="TreeGrafter"/>
</dbReference>
<dbReference type="SUPFAM" id="SSF49265">
    <property type="entry name" value="Fibronectin type III"/>
    <property type="match status" value="4"/>
</dbReference>
<feature type="domain" description="Ig-like" evidence="12">
    <location>
        <begin position="4"/>
        <end position="119"/>
    </location>
</feature>
<evidence type="ECO:0000259" key="12">
    <source>
        <dbReference type="PROSITE" id="PS50835"/>
    </source>
</evidence>
<dbReference type="InterPro" id="IPR013098">
    <property type="entry name" value="Ig_I-set"/>
</dbReference>
<feature type="domain" description="Fibronectin type-III" evidence="13">
    <location>
        <begin position="715"/>
        <end position="807"/>
    </location>
</feature>
<dbReference type="InterPro" id="IPR036116">
    <property type="entry name" value="FN3_sf"/>
</dbReference>
<evidence type="ECO:0000256" key="11">
    <source>
        <dbReference type="SAM" id="Phobius"/>
    </source>
</evidence>
<feature type="domain" description="Fibronectin type-III" evidence="13">
    <location>
        <begin position="1015"/>
        <end position="1112"/>
    </location>
</feature>
<dbReference type="InterPro" id="IPR003961">
    <property type="entry name" value="FN3_dom"/>
</dbReference>
<gene>
    <name evidence="14" type="ORF">QE152_g4612</name>
</gene>
<evidence type="ECO:0000259" key="13">
    <source>
        <dbReference type="PROSITE" id="PS50853"/>
    </source>
</evidence>
<feature type="compositionally biased region" description="Polar residues" evidence="10">
    <location>
        <begin position="716"/>
        <end position="729"/>
    </location>
</feature>
<organism evidence="14 15">
    <name type="scientific">Popillia japonica</name>
    <name type="common">Japanese beetle</name>
    <dbReference type="NCBI Taxonomy" id="7064"/>
    <lineage>
        <taxon>Eukaryota</taxon>
        <taxon>Metazoa</taxon>
        <taxon>Ecdysozoa</taxon>
        <taxon>Arthropoda</taxon>
        <taxon>Hexapoda</taxon>
        <taxon>Insecta</taxon>
        <taxon>Pterygota</taxon>
        <taxon>Neoptera</taxon>
        <taxon>Endopterygota</taxon>
        <taxon>Coleoptera</taxon>
        <taxon>Polyphaga</taxon>
        <taxon>Scarabaeiformia</taxon>
        <taxon>Scarabaeidae</taxon>
        <taxon>Rutelinae</taxon>
        <taxon>Popillia</taxon>
    </lineage>
</organism>
<dbReference type="InterPro" id="IPR007110">
    <property type="entry name" value="Ig-like_dom"/>
</dbReference>
<feature type="region of interest" description="Disordered" evidence="10">
    <location>
        <begin position="708"/>
        <end position="743"/>
    </location>
</feature>
<dbReference type="InterPro" id="IPR003599">
    <property type="entry name" value="Ig_sub"/>
</dbReference>
<dbReference type="InterPro" id="IPR010560">
    <property type="entry name" value="Neogenin_C"/>
</dbReference>
<evidence type="ECO:0000256" key="6">
    <source>
        <dbReference type="ARBA" id="ARBA00023136"/>
    </source>
</evidence>
<dbReference type="SUPFAM" id="SSF48726">
    <property type="entry name" value="Immunoglobulin"/>
    <property type="match status" value="4"/>
</dbReference>
<dbReference type="SMART" id="SM00409">
    <property type="entry name" value="IG"/>
    <property type="match status" value="5"/>
</dbReference>
<dbReference type="Proteomes" id="UP001458880">
    <property type="component" value="Unassembled WGS sequence"/>
</dbReference>
<dbReference type="Pfam" id="PF07679">
    <property type="entry name" value="I-set"/>
    <property type="match status" value="3"/>
</dbReference>
<keyword evidence="15" id="KW-1185">Reference proteome</keyword>
<feature type="region of interest" description="Disordered" evidence="10">
    <location>
        <begin position="412"/>
        <end position="439"/>
    </location>
</feature>
<dbReference type="CDD" id="cd00063">
    <property type="entry name" value="FN3"/>
    <property type="match status" value="6"/>
</dbReference>
<dbReference type="SMART" id="SM00408">
    <property type="entry name" value="IGc2"/>
    <property type="match status" value="4"/>
</dbReference>
<name>A0AAW1MXL4_POPJA</name>
<dbReference type="FunFam" id="2.60.40.10:FF:000004">
    <property type="entry name" value="DCC isoform 1"/>
    <property type="match status" value="1"/>
</dbReference>
<dbReference type="GO" id="GO:0016020">
    <property type="term" value="C:membrane"/>
    <property type="evidence" value="ECO:0007669"/>
    <property type="project" value="UniProtKB-SubCell"/>
</dbReference>
<feature type="compositionally biased region" description="Basic and acidic residues" evidence="10">
    <location>
        <begin position="1206"/>
        <end position="1221"/>
    </location>
</feature>
<evidence type="ECO:0000256" key="5">
    <source>
        <dbReference type="ARBA" id="ARBA00022989"/>
    </source>
</evidence>
<dbReference type="Gene3D" id="2.60.40.10">
    <property type="entry name" value="Immunoglobulins"/>
    <property type="match status" value="10"/>
</dbReference>
<evidence type="ECO:0000256" key="1">
    <source>
        <dbReference type="ARBA" id="ARBA00004479"/>
    </source>
</evidence>
<dbReference type="PRINTS" id="PR00014">
    <property type="entry name" value="FNTYPEIII"/>
</dbReference>
<evidence type="ECO:0000256" key="2">
    <source>
        <dbReference type="ARBA" id="ARBA00009588"/>
    </source>
</evidence>
<evidence type="ECO:0000256" key="8">
    <source>
        <dbReference type="ARBA" id="ARBA00023180"/>
    </source>
</evidence>
<protein>
    <submittedName>
        <fullName evidence="14">Neogenin C-terminus</fullName>
    </submittedName>
</protein>
<comment type="subcellular location">
    <subcellularLocation>
        <location evidence="1">Membrane</location>
        <topology evidence="1">Single-pass type I membrane protein</topology>
    </subcellularLocation>
</comment>
<dbReference type="PROSITE" id="PS50853">
    <property type="entry name" value="FN3"/>
    <property type="match status" value="6"/>
</dbReference>
<feature type="compositionally biased region" description="Basic and acidic residues" evidence="10">
    <location>
        <begin position="1236"/>
        <end position="1249"/>
    </location>
</feature>
<dbReference type="EMBL" id="JASPKY010000024">
    <property type="protein sequence ID" value="KAK9751963.1"/>
    <property type="molecule type" value="Genomic_DNA"/>
</dbReference>
<evidence type="ECO:0000313" key="14">
    <source>
        <dbReference type="EMBL" id="KAK9751963.1"/>
    </source>
</evidence>
<dbReference type="PROSITE" id="PS50835">
    <property type="entry name" value="IG_LIKE"/>
    <property type="match status" value="4"/>
</dbReference>
<feature type="domain" description="Fibronectin type-III" evidence="13">
    <location>
        <begin position="915"/>
        <end position="1010"/>
    </location>
</feature>
<comment type="caution">
    <text evidence="14">The sequence shown here is derived from an EMBL/GenBank/DDBJ whole genome shotgun (WGS) entry which is preliminary data.</text>
</comment>
<feature type="compositionally biased region" description="Polar residues" evidence="10">
    <location>
        <begin position="1352"/>
        <end position="1361"/>
    </location>
</feature>
<feature type="compositionally biased region" description="Low complexity" evidence="10">
    <location>
        <begin position="1300"/>
        <end position="1309"/>
    </location>
</feature>
<dbReference type="PANTHER" id="PTHR44170">
    <property type="entry name" value="PROTEIN SIDEKICK"/>
    <property type="match status" value="1"/>
</dbReference>
<evidence type="ECO:0000256" key="7">
    <source>
        <dbReference type="ARBA" id="ARBA00023157"/>
    </source>
</evidence>
<evidence type="ECO:0000256" key="4">
    <source>
        <dbReference type="ARBA" id="ARBA00022737"/>
    </source>
</evidence>
<keyword evidence="9" id="KW-0393">Immunoglobulin domain</keyword>
<dbReference type="Pfam" id="PF06583">
    <property type="entry name" value="Neogenin_C"/>
    <property type="match status" value="1"/>
</dbReference>
<evidence type="ECO:0000256" key="9">
    <source>
        <dbReference type="ARBA" id="ARBA00023319"/>
    </source>
</evidence>
<feature type="region of interest" description="Disordered" evidence="10">
    <location>
        <begin position="1166"/>
        <end position="1249"/>
    </location>
</feature>
<comment type="similarity">
    <text evidence="2">Belongs to the immunoglobulin superfamily. DCC family.</text>
</comment>
<feature type="compositionally biased region" description="Low complexity" evidence="10">
    <location>
        <begin position="1430"/>
        <end position="1457"/>
    </location>
</feature>
<feature type="region of interest" description="Disordered" evidence="10">
    <location>
        <begin position="1338"/>
        <end position="1477"/>
    </location>
</feature>
<feature type="domain" description="Ig-like" evidence="12">
    <location>
        <begin position="124"/>
        <end position="205"/>
    </location>
</feature>
<feature type="compositionally biased region" description="Polar residues" evidence="10">
    <location>
        <begin position="1185"/>
        <end position="1203"/>
    </location>
</feature>
<dbReference type="FunFam" id="2.60.40.10:FF:000133">
    <property type="entry name" value="Neogenin isoform 1"/>
    <property type="match status" value="1"/>
</dbReference>
<keyword evidence="8" id="KW-0325">Glycoprotein</keyword>
<keyword evidence="6 11" id="KW-0472">Membrane</keyword>
<feature type="domain" description="Ig-like" evidence="12">
    <location>
        <begin position="225"/>
        <end position="314"/>
    </location>
</feature>
<feature type="domain" description="Fibronectin type-III" evidence="13">
    <location>
        <begin position="521"/>
        <end position="614"/>
    </location>
</feature>
<dbReference type="FunFam" id="2.60.40.10:FF:000032">
    <property type="entry name" value="palladin isoform X1"/>
    <property type="match status" value="2"/>
</dbReference>
<feature type="transmembrane region" description="Helical" evidence="11">
    <location>
        <begin position="1133"/>
        <end position="1156"/>
    </location>
</feature>
<feature type="domain" description="Fibronectin type-III" evidence="13">
    <location>
        <begin position="620"/>
        <end position="713"/>
    </location>
</feature>
<evidence type="ECO:0000313" key="15">
    <source>
        <dbReference type="Proteomes" id="UP001458880"/>
    </source>
</evidence>
<keyword evidence="5 11" id="KW-1133">Transmembrane helix</keyword>
<dbReference type="FunFam" id="2.60.40.10:FF:000028">
    <property type="entry name" value="Neuronal cell adhesion molecule"/>
    <property type="match status" value="3"/>
</dbReference>
<evidence type="ECO:0000256" key="3">
    <source>
        <dbReference type="ARBA" id="ARBA00022692"/>
    </source>
</evidence>
<dbReference type="InterPro" id="IPR013783">
    <property type="entry name" value="Ig-like_fold"/>
</dbReference>
<dbReference type="GO" id="GO:0009653">
    <property type="term" value="P:anatomical structure morphogenesis"/>
    <property type="evidence" value="ECO:0007669"/>
    <property type="project" value="UniProtKB-ARBA"/>
</dbReference>
<dbReference type="PANTHER" id="PTHR44170:SF54">
    <property type="entry name" value="FI24025P1"/>
    <property type="match status" value="1"/>
</dbReference>
<keyword evidence="7" id="KW-1015">Disulfide bond</keyword>
<proteinExistence type="inferred from homology"/>
<dbReference type="GO" id="GO:0030154">
    <property type="term" value="P:cell differentiation"/>
    <property type="evidence" value="ECO:0007669"/>
    <property type="project" value="UniProtKB-ARBA"/>
</dbReference>
<evidence type="ECO:0000256" key="10">
    <source>
        <dbReference type="SAM" id="MobiDB-lite"/>
    </source>
</evidence>
<dbReference type="Pfam" id="PF00041">
    <property type="entry name" value="fn3"/>
    <property type="match status" value="6"/>
</dbReference>